<comment type="function">
    <text evidence="2 11">Catalyzes the insertion of molybdate into adenylated molybdopterin with the concomitant release of AMP.</text>
</comment>
<evidence type="ECO:0000256" key="5">
    <source>
        <dbReference type="ARBA" id="ARBA00022505"/>
    </source>
</evidence>
<keyword evidence="5 11" id="KW-0500">Molybdenum</keyword>
<evidence type="ECO:0000256" key="2">
    <source>
        <dbReference type="ARBA" id="ARBA00002901"/>
    </source>
</evidence>
<dbReference type="PROSITE" id="PS01079">
    <property type="entry name" value="MOCF_BIOSYNTHESIS_2"/>
    <property type="match status" value="1"/>
</dbReference>
<evidence type="ECO:0000256" key="6">
    <source>
        <dbReference type="ARBA" id="ARBA00022679"/>
    </source>
</evidence>
<dbReference type="PANTHER" id="PTHR10192:SF5">
    <property type="entry name" value="GEPHYRIN"/>
    <property type="match status" value="1"/>
</dbReference>
<dbReference type="CDD" id="cd00887">
    <property type="entry name" value="MoeA"/>
    <property type="match status" value="1"/>
</dbReference>
<dbReference type="Pfam" id="PF00994">
    <property type="entry name" value="MoCF_biosynth"/>
    <property type="match status" value="1"/>
</dbReference>
<dbReference type="InterPro" id="IPR005111">
    <property type="entry name" value="MoeA_C_domain_IV"/>
</dbReference>
<dbReference type="FunFam" id="3.40.980.10:FF:000004">
    <property type="entry name" value="Molybdopterin molybdenumtransferase"/>
    <property type="match status" value="1"/>
</dbReference>
<sequence>MVEGVSEGLHDLETALAAMLEGVTAVESESIELAMAHGRILASTLPALMDTPPADNSAMDGYALRAADAGRTLPITQRVPAGHAPQPLAPGCCARIFTGAVLPEGADSVVRQEVVEETSEGAIIPGPLTRGNSVRRRGREMQRGETLLEAGIRLNAAAIGFLASQGYATVPVRRRPRVSLLSTGDELVPPGTPLSPGQIHNSNSPMLHALLSEFGAEVIAAHHVRDDREATVAALADAASISDVVITIGGVSIGEEDHVRAALQQLGTLDLWRLSIKPGKPLALGRIHNRAGGLTRFVGLAGNPVSSYVGAWLFLRPLMGALQQCPAQASLPALRVRAGFETRTERRANYMRVSLTTENDQLVAYAFADQDSSVLRSCVQADALAVIPAWRDIAQGDMIDVLRLQP</sequence>
<evidence type="ECO:0000256" key="9">
    <source>
        <dbReference type="ARBA" id="ARBA00023150"/>
    </source>
</evidence>
<dbReference type="UniPathway" id="UPA00344"/>
<accession>A0A5C1A079</accession>
<dbReference type="Gene3D" id="2.170.190.11">
    <property type="entry name" value="Molybdopterin biosynthesis moea protein, domain 3"/>
    <property type="match status" value="1"/>
</dbReference>
<dbReference type="InterPro" id="IPR005110">
    <property type="entry name" value="MoeA_linker/N"/>
</dbReference>
<gene>
    <name evidence="13" type="ORF">FY550_08040</name>
</gene>
<organism evidence="13 14">
    <name type="scientific">Kushneria phosphatilytica</name>
    <dbReference type="NCBI Taxonomy" id="657387"/>
    <lineage>
        <taxon>Bacteria</taxon>
        <taxon>Pseudomonadati</taxon>
        <taxon>Pseudomonadota</taxon>
        <taxon>Gammaproteobacteria</taxon>
        <taxon>Oceanospirillales</taxon>
        <taxon>Halomonadaceae</taxon>
        <taxon>Kushneria</taxon>
    </lineage>
</organism>
<evidence type="ECO:0000256" key="4">
    <source>
        <dbReference type="ARBA" id="ARBA00010763"/>
    </source>
</evidence>
<keyword evidence="9 11" id="KW-0501">Molybdenum cofactor biosynthesis</keyword>
<dbReference type="SUPFAM" id="SSF63867">
    <property type="entry name" value="MoeA C-terminal domain-like"/>
    <property type="match status" value="1"/>
</dbReference>
<evidence type="ECO:0000313" key="14">
    <source>
        <dbReference type="Proteomes" id="UP000322553"/>
    </source>
</evidence>
<dbReference type="NCBIfam" id="NF045515">
    <property type="entry name" value="Glp_gephyrin"/>
    <property type="match status" value="1"/>
</dbReference>
<dbReference type="SUPFAM" id="SSF63882">
    <property type="entry name" value="MoeA N-terminal region -like"/>
    <property type="match status" value="1"/>
</dbReference>
<dbReference type="Pfam" id="PF03454">
    <property type="entry name" value="MoeA_C"/>
    <property type="match status" value="1"/>
</dbReference>
<keyword evidence="7 11" id="KW-0479">Metal-binding</keyword>
<dbReference type="GO" id="GO:0046872">
    <property type="term" value="F:metal ion binding"/>
    <property type="evidence" value="ECO:0007669"/>
    <property type="project" value="UniProtKB-UniRule"/>
</dbReference>
<dbReference type="Proteomes" id="UP000322553">
    <property type="component" value="Chromosome"/>
</dbReference>
<dbReference type="GO" id="GO:0061599">
    <property type="term" value="F:molybdopterin molybdotransferase activity"/>
    <property type="evidence" value="ECO:0007669"/>
    <property type="project" value="UniProtKB-UniRule"/>
</dbReference>
<dbReference type="GO" id="GO:0006777">
    <property type="term" value="P:Mo-molybdopterin cofactor biosynthetic process"/>
    <property type="evidence" value="ECO:0007669"/>
    <property type="project" value="UniProtKB-UniRule"/>
</dbReference>
<reference evidence="13 14" key="1">
    <citation type="submission" date="2019-08" db="EMBL/GenBank/DDBJ databases">
        <title>Complete genome sequence of Kushneria sp. YCWA18, a halophilic phosphate-solubilizing bacterium isolated from Daqiao saltern in China.</title>
        <authorList>
            <person name="Du G.-X."/>
            <person name="Qu L.-Y."/>
        </authorList>
    </citation>
    <scope>NUCLEOTIDE SEQUENCE [LARGE SCALE GENOMIC DNA]</scope>
    <source>
        <strain evidence="13 14">YCWA18</strain>
    </source>
</reference>
<dbReference type="Gene3D" id="3.90.105.10">
    <property type="entry name" value="Molybdopterin biosynthesis moea protein, domain 2"/>
    <property type="match status" value="1"/>
</dbReference>
<dbReference type="AlphaFoldDB" id="A0A5C1A079"/>
<evidence type="ECO:0000259" key="12">
    <source>
        <dbReference type="SMART" id="SM00852"/>
    </source>
</evidence>
<dbReference type="InterPro" id="IPR036688">
    <property type="entry name" value="MoeA_C_domain_IV_sf"/>
</dbReference>
<dbReference type="Gene3D" id="3.40.980.10">
    <property type="entry name" value="MoaB/Mog-like domain"/>
    <property type="match status" value="1"/>
</dbReference>
<keyword evidence="8 11" id="KW-0460">Magnesium</keyword>
<dbReference type="EMBL" id="CP043420">
    <property type="protein sequence ID" value="QEL11083.1"/>
    <property type="molecule type" value="Genomic_DNA"/>
</dbReference>
<dbReference type="InterPro" id="IPR001453">
    <property type="entry name" value="MoaB/Mog_dom"/>
</dbReference>
<dbReference type="EC" id="2.10.1.1" evidence="11"/>
<dbReference type="GO" id="GO:0005829">
    <property type="term" value="C:cytosol"/>
    <property type="evidence" value="ECO:0007669"/>
    <property type="project" value="TreeGrafter"/>
</dbReference>
<protein>
    <recommendedName>
        <fullName evidence="11">Molybdopterin molybdenumtransferase</fullName>
        <ecNumber evidence="11">2.10.1.1</ecNumber>
    </recommendedName>
</protein>
<evidence type="ECO:0000313" key="13">
    <source>
        <dbReference type="EMBL" id="QEL11083.1"/>
    </source>
</evidence>
<dbReference type="KEGG" id="kuy:FY550_08040"/>
<comment type="catalytic activity">
    <reaction evidence="10">
        <text>adenylyl-molybdopterin + molybdate = Mo-molybdopterin + AMP + H(+)</text>
        <dbReference type="Rhea" id="RHEA:35047"/>
        <dbReference type="ChEBI" id="CHEBI:15378"/>
        <dbReference type="ChEBI" id="CHEBI:36264"/>
        <dbReference type="ChEBI" id="CHEBI:62727"/>
        <dbReference type="ChEBI" id="CHEBI:71302"/>
        <dbReference type="ChEBI" id="CHEBI:456215"/>
        <dbReference type="EC" id="2.10.1.1"/>
    </reaction>
</comment>
<dbReference type="InterPro" id="IPR036425">
    <property type="entry name" value="MoaB/Mog-like_dom_sf"/>
</dbReference>
<dbReference type="SUPFAM" id="SSF53218">
    <property type="entry name" value="Molybdenum cofactor biosynthesis proteins"/>
    <property type="match status" value="1"/>
</dbReference>
<name>A0A5C1A079_9GAMM</name>
<keyword evidence="6 11" id="KW-0808">Transferase</keyword>
<evidence type="ECO:0000256" key="10">
    <source>
        <dbReference type="ARBA" id="ARBA00047317"/>
    </source>
</evidence>
<dbReference type="Pfam" id="PF03453">
    <property type="entry name" value="MoeA_N"/>
    <property type="match status" value="1"/>
</dbReference>
<dbReference type="PANTHER" id="PTHR10192">
    <property type="entry name" value="MOLYBDOPTERIN BIOSYNTHESIS PROTEIN"/>
    <property type="match status" value="1"/>
</dbReference>
<comment type="pathway">
    <text evidence="3 11">Cofactor biosynthesis; molybdopterin biosynthesis.</text>
</comment>
<feature type="domain" description="MoaB/Mog" evidence="12">
    <location>
        <begin position="179"/>
        <end position="321"/>
    </location>
</feature>
<comment type="similarity">
    <text evidence="4 11">Belongs to the MoeA family.</text>
</comment>
<evidence type="ECO:0000256" key="8">
    <source>
        <dbReference type="ARBA" id="ARBA00022842"/>
    </source>
</evidence>
<evidence type="ECO:0000256" key="11">
    <source>
        <dbReference type="RuleBase" id="RU365090"/>
    </source>
</evidence>
<evidence type="ECO:0000256" key="3">
    <source>
        <dbReference type="ARBA" id="ARBA00005046"/>
    </source>
</evidence>
<dbReference type="Gene3D" id="2.40.340.10">
    <property type="entry name" value="MoeA, C-terminal, domain IV"/>
    <property type="match status" value="1"/>
</dbReference>
<keyword evidence="14" id="KW-1185">Reference proteome</keyword>
<comment type="cofactor">
    <cofactor evidence="1 11">
        <name>Mg(2+)</name>
        <dbReference type="ChEBI" id="CHEBI:18420"/>
    </cofactor>
</comment>
<dbReference type="InterPro" id="IPR008284">
    <property type="entry name" value="MoCF_biosynth_CS"/>
</dbReference>
<dbReference type="RefSeq" id="WP_149054465.1">
    <property type="nucleotide sequence ID" value="NZ_CP043420.1"/>
</dbReference>
<evidence type="ECO:0000256" key="1">
    <source>
        <dbReference type="ARBA" id="ARBA00001946"/>
    </source>
</evidence>
<dbReference type="InterPro" id="IPR036135">
    <property type="entry name" value="MoeA_linker/N_sf"/>
</dbReference>
<dbReference type="InterPro" id="IPR038987">
    <property type="entry name" value="MoeA-like"/>
</dbReference>
<proteinExistence type="inferred from homology"/>
<dbReference type="SMART" id="SM00852">
    <property type="entry name" value="MoCF_biosynth"/>
    <property type="match status" value="1"/>
</dbReference>
<evidence type="ECO:0000256" key="7">
    <source>
        <dbReference type="ARBA" id="ARBA00022723"/>
    </source>
</evidence>